<keyword evidence="1 5" id="KW-0479">Metal-binding</keyword>
<organism evidence="7">
    <name type="scientific">Davidia involucrata</name>
    <name type="common">Dove tree</name>
    <dbReference type="NCBI Taxonomy" id="16924"/>
    <lineage>
        <taxon>Eukaryota</taxon>
        <taxon>Viridiplantae</taxon>
        <taxon>Streptophyta</taxon>
        <taxon>Embryophyta</taxon>
        <taxon>Tracheophyta</taxon>
        <taxon>Spermatophyta</taxon>
        <taxon>Magnoliopsida</taxon>
        <taxon>eudicotyledons</taxon>
        <taxon>Gunneridae</taxon>
        <taxon>Pentapetalae</taxon>
        <taxon>asterids</taxon>
        <taxon>Cornales</taxon>
        <taxon>Nyssaceae</taxon>
        <taxon>Davidia</taxon>
    </lineage>
</organism>
<dbReference type="PANTHER" id="PTHR12547:SF121">
    <property type="entry name" value="ZINC FINGER CCCH DOMAIN-CONTAINING PROTEIN 39"/>
    <property type="match status" value="1"/>
</dbReference>
<keyword evidence="4 5" id="KW-0862">Zinc</keyword>
<dbReference type="InterPro" id="IPR000571">
    <property type="entry name" value="Znf_CCCH"/>
</dbReference>
<dbReference type="GO" id="GO:0003729">
    <property type="term" value="F:mRNA binding"/>
    <property type="evidence" value="ECO:0007669"/>
    <property type="project" value="InterPro"/>
</dbReference>
<dbReference type="FunFam" id="4.10.1000.10:FF:000003">
    <property type="entry name" value="Zinc finger CCCH domain-containing protein"/>
    <property type="match status" value="1"/>
</dbReference>
<protein>
    <submittedName>
        <fullName evidence="7">Putative zinc finger CCCH domain-containing protein 39-like isoform X1</fullName>
    </submittedName>
</protein>
<dbReference type="Pfam" id="PF14608">
    <property type="entry name" value="zf-CCCH_2"/>
    <property type="match status" value="2"/>
</dbReference>
<name>A0A5B7BDX1_DAVIN</name>
<feature type="domain" description="C3H1-type" evidence="6">
    <location>
        <begin position="204"/>
        <end position="232"/>
    </location>
</feature>
<evidence type="ECO:0000256" key="4">
    <source>
        <dbReference type="ARBA" id="ARBA00022833"/>
    </source>
</evidence>
<keyword evidence="2" id="KW-0677">Repeat</keyword>
<evidence type="ECO:0000256" key="3">
    <source>
        <dbReference type="ARBA" id="ARBA00022771"/>
    </source>
</evidence>
<feature type="zinc finger region" description="C3H1-type" evidence="5">
    <location>
        <begin position="121"/>
        <end position="149"/>
    </location>
</feature>
<accession>A0A5B7BDX1</accession>
<dbReference type="PROSITE" id="PS50103">
    <property type="entry name" value="ZF_C3H1"/>
    <property type="match status" value="3"/>
</dbReference>
<evidence type="ECO:0000256" key="1">
    <source>
        <dbReference type="ARBA" id="ARBA00022723"/>
    </source>
</evidence>
<dbReference type="SMART" id="SM00356">
    <property type="entry name" value="ZnF_C3H1"/>
    <property type="match status" value="3"/>
</dbReference>
<feature type="zinc finger region" description="C3H1-type" evidence="5">
    <location>
        <begin position="64"/>
        <end position="91"/>
    </location>
</feature>
<dbReference type="AlphaFoldDB" id="A0A5B7BDX1"/>
<dbReference type="GO" id="GO:0010468">
    <property type="term" value="P:regulation of gene expression"/>
    <property type="evidence" value="ECO:0007669"/>
    <property type="project" value="UniProtKB-ARBA"/>
</dbReference>
<dbReference type="Pfam" id="PF00642">
    <property type="entry name" value="zf-CCCH"/>
    <property type="match status" value="1"/>
</dbReference>
<reference evidence="7" key="1">
    <citation type="submission" date="2019-08" db="EMBL/GenBank/DDBJ databases">
        <title>Reference gene set and small RNA set construction with multiple tissues from Davidia involucrata Baill.</title>
        <authorList>
            <person name="Yang H."/>
            <person name="Zhou C."/>
            <person name="Li G."/>
            <person name="Wang J."/>
            <person name="Gao P."/>
            <person name="Wang M."/>
            <person name="Wang R."/>
            <person name="Zhao Y."/>
        </authorList>
    </citation>
    <scope>NUCLEOTIDE SEQUENCE</scope>
    <source>
        <tissue evidence="7">Mixed with DoveR01_LX</tissue>
    </source>
</reference>
<dbReference type="GO" id="GO:0008270">
    <property type="term" value="F:zinc ion binding"/>
    <property type="evidence" value="ECO:0007669"/>
    <property type="project" value="UniProtKB-KW"/>
</dbReference>
<gene>
    <name evidence="7" type="ORF">Din_035827</name>
</gene>
<proteinExistence type="predicted"/>
<feature type="domain" description="C3H1-type" evidence="6">
    <location>
        <begin position="121"/>
        <end position="149"/>
    </location>
</feature>
<dbReference type="SUPFAM" id="SSF90229">
    <property type="entry name" value="CCCH zinc finger"/>
    <property type="match status" value="3"/>
</dbReference>
<dbReference type="GO" id="GO:0051252">
    <property type="term" value="P:regulation of RNA metabolic process"/>
    <property type="evidence" value="ECO:0007669"/>
    <property type="project" value="UniProtKB-ARBA"/>
</dbReference>
<evidence type="ECO:0000256" key="5">
    <source>
        <dbReference type="PROSITE-ProRule" id="PRU00723"/>
    </source>
</evidence>
<dbReference type="InterPro" id="IPR045877">
    <property type="entry name" value="ZFP36-like"/>
</dbReference>
<sequence length="314" mass="35413">MSVPAHTRQFCGPPDEYGGDAFKFRPQLPIYEQQSEVLSNVEYPAFKKPRNSETILNPRMPSIPFKTHACAKFRMGNCSFGDNCHFTHGIGDIRKLPTNKQGLGADEGRLVWNSDEDHRLISKLKLCRRFCNGEKCPFGERCHFIHEGLTKIREDLGLSRKSFAISIGTAGSGLDCRSGSEQLECKRFVNSSLNINRVYQKPVFWKTRPCNKWERTGNCPYGKTCYFAHGQAELQKLGTHTALESGNVSTSEARAAHAKDASPSRTRIMTSYKQQLQGKKCLFKWKGIEKISRIYADWIDDMPLVHSSLGKVGS</sequence>
<dbReference type="PANTHER" id="PTHR12547">
    <property type="entry name" value="CCCH ZINC FINGER/TIS11-RELATED"/>
    <property type="match status" value="1"/>
</dbReference>
<evidence type="ECO:0000256" key="2">
    <source>
        <dbReference type="ARBA" id="ARBA00022737"/>
    </source>
</evidence>
<dbReference type="InterPro" id="IPR036855">
    <property type="entry name" value="Znf_CCCH_sf"/>
</dbReference>
<dbReference type="Gene3D" id="4.10.1000.10">
    <property type="entry name" value="Zinc finger, CCCH-type"/>
    <property type="match status" value="3"/>
</dbReference>
<keyword evidence="3 5" id="KW-0863">Zinc-finger</keyword>
<feature type="domain" description="C3H1-type" evidence="6">
    <location>
        <begin position="64"/>
        <end position="91"/>
    </location>
</feature>
<evidence type="ECO:0000313" key="7">
    <source>
        <dbReference type="EMBL" id="MPA66386.1"/>
    </source>
</evidence>
<evidence type="ECO:0000259" key="6">
    <source>
        <dbReference type="PROSITE" id="PS50103"/>
    </source>
</evidence>
<feature type="zinc finger region" description="C3H1-type" evidence="5">
    <location>
        <begin position="204"/>
        <end position="232"/>
    </location>
</feature>
<dbReference type="EMBL" id="GHES01035827">
    <property type="protein sequence ID" value="MPA66386.1"/>
    <property type="molecule type" value="Transcribed_RNA"/>
</dbReference>